<dbReference type="Gene3D" id="3.30.43.10">
    <property type="entry name" value="Uridine Diphospho-n-acetylenolpyruvylglucosamine Reductase, domain 2"/>
    <property type="match status" value="1"/>
</dbReference>
<evidence type="ECO:0000313" key="8">
    <source>
        <dbReference type="Proteomes" id="UP001056336"/>
    </source>
</evidence>
<dbReference type="Pfam" id="PF01565">
    <property type="entry name" value="FAD_binding_4"/>
    <property type="match status" value="1"/>
</dbReference>
<proteinExistence type="inferred from homology"/>
<evidence type="ECO:0000259" key="6">
    <source>
        <dbReference type="PROSITE" id="PS51387"/>
    </source>
</evidence>
<dbReference type="PROSITE" id="PS51387">
    <property type="entry name" value="FAD_PCMH"/>
    <property type="match status" value="1"/>
</dbReference>
<dbReference type="SUPFAM" id="SSF56176">
    <property type="entry name" value="FAD-binding/transporter-associated domain-like"/>
    <property type="match status" value="1"/>
</dbReference>
<keyword evidence="4" id="KW-0274">FAD</keyword>
<gene>
    <name evidence="7" type="ORF">M6D93_11260</name>
</gene>
<dbReference type="RefSeq" id="WP_249769286.1">
    <property type="nucleotide sequence ID" value="NZ_CP097332.1"/>
</dbReference>
<evidence type="ECO:0000313" key="7">
    <source>
        <dbReference type="EMBL" id="UQX86885.1"/>
    </source>
</evidence>
<dbReference type="Proteomes" id="UP001056336">
    <property type="component" value="Chromosome"/>
</dbReference>
<dbReference type="InterPro" id="IPR006094">
    <property type="entry name" value="Oxid_FAD_bind_N"/>
</dbReference>
<dbReference type="PANTHER" id="PTHR42973:SF39">
    <property type="entry name" value="FAD-BINDING PCMH-TYPE DOMAIN-CONTAINING PROTEIN"/>
    <property type="match status" value="1"/>
</dbReference>
<accession>A0ABY4QT67</accession>
<dbReference type="InterPro" id="IPR050416">
    <property type="entry name" value="FAD-linked_Oxidoreductase"/>
</dbReference>
<dbReference type="InterPro" id="IPR016166">
    <property type="entry name" value="FAD-bd_PCMH"/>
</dbReference>
<dbReference type="InterPro" id="IPR036318">
    <property type="entry name" value="FAD-bd_PCMH-like_sf"/>
</dbReference>
<keyword evidence="8" id="KW-1185">Reference proteome</keyword>
<dbReference type="Gene3D" id="3.30.465.10">
    <property type="match status" value="1"/>
</dbReference>
<evidence type="ECO:0000256" key="5">
    <source>
        <dbReference type="ARBA" id="ARBA00023002"/>
    </source>
</evidence>
<keyword evidence="3" id="KW-0285">Flavoprotein</keyword>
<evidence type="ECO:0000256" key="2">
    <source>
        <dbReference type="ARBA" id="ARBA00005466"/>
    </source>
</evidence>
<evidence type="ECO:0000256" key="1">
    <source>
        <dbReference type="ARBA" id="ARBA00001974"/>
    </source>
</evidence>
<comment type="similarity">
    <text evidence="2">Belongs to the oxygen-dependent FAD-linked oxidoreductase family.</text>
</comment>
<evidence type="ECO:0000256" key="3">
    <source>
        <dbReference type="ARBA" id="ARBA00022630"/>
    </source>
</evidence>
<sequence length="466" mass="47978">MTMPATTVPDAAIDSFATGIAGTVHLPGSPGYDSLALPWNVAVPNRPIAVVEADSAEDVVATVRHANEHGLRVSVQATGHGAVEYEERGLQVNTSALRELTISASGAVRAGAGLVWKDVIDAAAPLGFAALAGSAPGVGVVGFLTGGGIGPVARTYGVSADYVTAFDVVTGDGLLRRASATENPALFWGLRGGKGALGIVTAVEFDLVPLVTMLGGCLYFDGADAATVLQRWAKWTATLPEQATSSVAVIRLPALPGVPEALAGRVAVAVRFAWVGDPDEGRRVLAEIESAGPIIFGGVDVMPYSAVGMIHSDPVDPMPTYEAGTLLNSLTGEAVDTIVNLAGPDADCPQIIVELRHLGGAISREQGGPSAVSHREAAYSFLTIGIAAPPVLDATRDHAAEALRALTPWSEGTCLPNFHACADPVEFARKYDTATLDRLATLTTAYDPSGVIAYGHIVRAAASIPR</sequence>
<keyword evidence="5" id="KW-0560">Oxidoreductase</keyword>
<dbReference type="PROSITE" id="PS00862">
    <property type="entry name" value="OX2_COVAL_FAD"/>
    <property type="match status" value="1"/>
</dbReference>
<name>A0ABY4QT67_9ACTN</name>
<dbReference type="Gene3D" id="3.40.462.20">
    <property type="match status" value="1"/>
</dbReference>
<dbReference type="EMBL" id="CP097332">
    <property type="protein sequence ID" value="UQX86885.1"/>
    <property type="molecule type" value="Genomic_DNA"/>
</dbReference>
<protein>
    <submittedName>
        <fullName evidence="7">FAD-binding oxidoreductase</fullName>
    </submittedName>
</protein>
<reference evidence="7" key="1">
    <citation type="journal article" date="2018" name="Int. J. Syst. Evol. Microbiol.">
        <title>Jatrophihabitans telluris sp. nov., isolated from sediment soil of lava forest wetlands and the emended description of the genus Jatrophihabitans.</title>
        <authorList>
            <person name="Lee K.C."/>
            <person name="Suh M.K."/>
            <person name="Eom M.K."/>
            <person name="Kim K.K."/>
            <person name="Kim J.S."/>
            <person name="Kim D.S."/>
            <person name="Ko S.H."/>
            <person name="Shin Y.K."/>
            <person name="Lee J.S."/>
        </authorList>
    </citation>
    <scope>NUCLEOTIDE SEQUENCE</scope>
    <source>
        <strain evidence="7">N237</strain>
    </source>
</reference>
<dbReference type="InterPro" id="IPR016167">
    <property type="entry name" value="FAD-bd_PCMH_sub1"/>
</dbReference>
<dbReference type="InterPro" id="IPR006093">
    <property type="entry name" value="Oxy_OxRdtase_FAD_BS"/>
</dbReference>
<reference evidence="7" key="2">
    <citation type="submission" date="2022-05" db="EMBL/GenBank/DDBJ databases">
        <authorList>
            <person name="Kim J.-S."/>
            <person name="Lee K."/>
            <person name="Suh M."/>
            <person name="Eom M."/>
            <person name="Kim J.-S."/>
            <person name="Kim D.-S."/>
            <person name="Ko S.-H."/>
            <person name="Shin Y."/>
            <person name="Lee J.-S."/>
        </authorList>
    </citation>
    <scope>NUCLEOTIDE SEQUENCE</scope>
    <source>
        <strain evidence="7">N237</strain>
    </source>
</reference>
<feature type="domain" description="FAD-binding PCMH-type" evidence="6">
    <location>
        <begin position="43"/>
        <end position="210"/>
    </location>
</feature>
<dbReference type="PANTHER" id="PTHR42973">
    <property type="entry name" value="BINDING OXIDOREDUCTASE, PUTATIVE (AFU_ORTHOLOGUE AFUA_1G17690)-RELATED"/>
    <property type="match status" value="1"/>
</dbReference>
<evidence type="ECO:0000256" key="4">
    <source>
        <dbReference type="ARBA" id="ARBA00022827"/>
    </source>
</evidence>
<dbReference type="InterPro" id="IPR016169">
    <property type="entry name" value="FAD-bd_PCMH_sub2"/>
</dbReference>
<comment type="cofactor">
    <cofactor evidence="1">
        <name>FAD</name>
        <dbReference type="ChEBI" id="CHEBI:57692"/>
    </cofactor>
</comment>
<organism evidence="7 8">
    <name type="scientific">Jatrophihabitans telluris</name>
    <dbReference type="NCBI Taxonomy" id="2038343"/>
    <lineage>
        <taxon>Bacteria</taxon>
        <taxon>Bacillati</taxon>
        <taxon>Actinomycetota</taxon>
        <taxon>Actinomycetes</taxon>
        <taxon>Jatrophihabitantales</taxon>
        <taxon>Jatrophihabitantaceae</taxon>
        <taxon>Jatrophihabitans</taxon>
    </lineage>
</organism>